<dbReference type="CDD" id="cd08417">
    <property type="entry name" value="PBP2_Nitroaromatics_like"/>
    <property type="match status" value="1"/>
</dbReference>
<keyword evidence="2" id="KW-0805">Transcription regulation</keyword>
<keyword evidence="3" id="KW-0238">DNA-binding</keyword>
<evidence type="ECO:0000313" key="6">
    <source>
        <dbReference type="EMBL" id="RUO25915.1"/>
    </source>
</evidence>
<keyword evidence="4" id="KW-0804">Transcription</keyword>
<dbReference type="SUPFAM" id="SSF46785">
    <property type="entry name" value="Winged helix' DNA-binding domain"/>
    <property type="match status" value="1"/>
</dbReference>
<evidence type="ECO:0000256" key="4">
    <source>
        <dbReference type="ARBA" id="ARBA00023163"/>
    </source>
</evidence>
<dbReference type="Gene3D" id="1.10.10.10">
    <property type="entry name" value="Winged helix-like DNA-binding domain superfamily/Winged helix DNA-binding domain"/>
    <property type="match status" value="1"/>
</dbReference>
<evidence type="ECO:0000259" key="5">
    <source>
        <dbReference type="PROSITE" id="PS50931"/>
    </source>
</evidence>
<dbReference type="Gene3D" id="3.40.190.10">
    <property type="entry name" value="Periplasmic binding protein-like II"/>
    <property type="match status" value="2"/>
</dbReference>
<keyword evidence="7" id="KW-1185">Reference proteome</keyword>
<organism evidence="6 7">
    <name type="scientific">Aliidiomarina minuta</name>
    <dbReference type="NCBI Taxonomy" id="880057"/>
    <lineage>
        <taxon>Bacteria</taxon>
        <taxon>Pseudomonadati</taxon>
        <taxon>Pseudomonadota</taxon>
        <taxon>Gammaproteobacteria</taxon>
        <taxon>Alteromonadales</taxon>
        <taxon>Idiomarinaceae</taxon>
        <taxon>Aliidiomarina</taxon>
    </lineage>
</organism>
<dbReference type="OrthoDB" id="8720143at2"/>
<dbReference type="InterPro" id="IPR000847">
    <property type="entry name" value="LysR_HTH_N"/>
</dbReference>
<gene>
    <name evidence="6" type="ORF">CWE09_04090</name>
</gene>
<comment type="caution">
    <text evidence="6">The sequence shown here is derived from an EMBL/GenBank/DDBJ whole genome shotgun (WGS) entry which is preliminary data.</text>
</comment>
<dbReference type="InterPro" id="IPR036388">
    <property type="entry name" value="WH-like_DNA-bd_sf"/>
</dbReference>
<dbReference type="InterPro" id="IPR005119">
    <property type="entry name" value="LysR_subst-bd"/>
</dbReference>
<dbReference type="SUPFAM" id="SSF53850">
    <property type="entry name" value="Periplasmic binding protein-like II"/>
    <property type="match status" value="1"/>
</dbReference>
<dbReference type="InterPro" id="IPR037402">
    <property type="entry name" value="YidZ_PBP2"/>
</dbReference>
<feature type="domain" description="HTH lysR-type" evidence="5">
    <location>
        <begin position="11"/>
        <end position="68"/>
    </location>
</feature>
<comment type="similarity">
    <text evidence="1">Belongs to the LysR transcriptional regulatory family.</text>
</comment>
<evidence type="ECO:0000313" key="7">
    <source>
        <dbReference type="Proteomes" id="UP000288293"/>
    </source>
</evidence>
<evidence type="ECO:0000256" key="3">
    <source>
        <dbReference type="ARBA" id="ARBA00023125"/>
    </source>
</evidence>
<dbReference type="InterPro" id="IPR050389">
    <property type="entry name" value="LysR-type_TF"/>
</dbReference>
<protein>
    <submittedName>
        <fullName evidence="6">LysR family transcriptional regulator</fullName>
    </submittedName>
</protein>
<name>A0A432W764_9GAMM</name>
<dbReference type="GO" id="GO:0003677">
    <property type="term" value="F:DNA binding"/>
    <property type="evidence" value="ECO:0007669"/>
    <property type="project" value="UniProtKB-KW"/>
</dbReference>
<dbReference type="PROSITE" id="PS50931">
    <property type="entry name" value="HTH_LYSR"/>
    <property type="match status" value="1"/>
</dbReference>
<sequence length="319" mass="36083">MNTSHLNFNQLDLNLLRIFEAIYQYRQLSKAADKLALTPSAVSHALRRLRTFFDDPLFTRHGRVLVPTATCESLAPDLLASISSLRNLLSGAHTFEPGQSQQSFRISMPEALENNLLPAIAEASFRSAPHIKLESVAIDRTRLADRLSNRELDLAIDVALPLSEPVCHQPIFSDSFCVLGHNLPDTLDADFYLKSRHVAVSTRAKGLVVEDIGLLKQGMQRDVRVRCQNYHSAAALAQKNHFLLTAPTRLASILEQNFDLQVRPMPVKISAIQLHLYWHQQLEKDPATCWLREIVTNLYKDALQNREIRVKNNESDYSK</sequence>
<evidence type="ECO:0000256" key="2">
    <source>
        <dbReference type="ARBA" id="ARBA00023015"/>
    </source>
</evidence>
<dbReference type="EMBL" id="PIPL01000001">
    <property type="protein sequence ID" value="RUO25915.1"/>
    <property type="molecule type" value="Genomic_DNA"/>
</dbReference>
<dbReference type="GO" id="GO:0003700">
    <property type="term" value="F:DNA-binding transcription factor activity"/>
    <property type="evidence" value="ECO:0007669"/>
    <property type="project" value="InterPro"/>
</dbReference>
<dbReference type="Pfam" id="PF00126">
    <property type="entry name" value="HTH_1"/>
    <property type="match status" value="1"/>
</dbReference>
<dbReference type="AlphaFoldDB" id="A0A432W764"/>
<accession>A0A432W764</accession>
<reference evidence="6 7" key="1">
    <citation type="journal article" date="2011" name="Front. Microbiol.">
        <title>Genomic signatures of strain selection and enhancement in Bacillus atrophaeus var. globigii, a historical biowarfare simulant.</title>
        <authorList>
            <person name="Gibbons H.S."/>
            <person name="Broomall S.M."/>
            <person name="McNew L.A."/>
            <person name="Daligault H."/>
            <person name="Chapman C."/>
            <person name="Bruce D."/>
            <person name="Karavis M."/>
            <person name="Krepps M."/>
            <person name="McGregor P.A."/>
            <person name="Hong C."/>
            <person name="Park K.H."/>
            <person name="Akmal A."/>
            <person name="Feldman A."/>
            <person name="Lin J.S."/>
            <person name="Chang W.E."/>
            <person name="Higgs B.W."/>
            <person name="Demirev P."/>
            <person name="Lindquist J."/>
            <person name="Liem A."/>
            <person name="Fochler E."/>
            <person name="Read T.D."/>
            <person name="Tapia R."/>
            <person name="Johnson S."/>
            <person name="Bishop-Lilly K.A."/>
            <person name="Detter C."/>
            <person name="Han C."/>
            <person name="Sozhamannan S."/>
            <person name="Rosenzweig C.N."/>
            <person name="Skowronski E.W."/>
        </authorList>
    </citation>
    <scope>NUCLEOTIDE SEQUENCE [LARGE SCALE GENOMIC DNA]</scope>
    <source>
        <strain evidence="6 7">MLST1</strain>
    </source>
</reference>
<dbReference type="Pfam" id="PF03466">
    <property type="entry name" value="LysR_substrate"/>
    <property type="match status" value="1"/>
</dbReference>
<dbReference type="InterPro" id="IPR036390">
    <property type="entry name" value="WH_DNA-bd_sf"/>
</dbReference>
<dbReference type="PANTHER" id="PTHR30118:SF15">
    <property type="entry name" value="TRANSCRIPTIONAL REGULATORY PROTEIN"/>
    <property type="match status" value="1"/>
</dbReference>
<proteinExistence type="inferred from homology"/>
<dbReference type="PANTHER" id="PTHR30118">
    <property type="entry name" value="HTH-TYPE TRANSCRIPTIONAL REGULATOR LEUO-RELATED"/>
    <property type="match status" value="1"/>
</dbReference>
<dbReference type="Proteomes" id="UP000288293">
    <property type="component" value="Unassembled WGS sequence"/>
</dbReference>
<evidence type="ECO:0000256" key="1">
    <source>
        <dbReference type="ARBA" id="ARBA00009437"/>
    </source>
</evidence>
<dbReference type="RefSeq" id="WP_126802733.1">
    <property type="nucleotide sequence ID" value="NZ_PIPL01000001.1"/>
</dbReference>